<evidence type="ECO:0000313" key="7">
    <source>
        <dbReference type="EMBL" id="KNC46280.1"/>
    </source>
</evidence>
<dbReference type="SUPFAM" id="SSF54791">
    <property type="entry name" value="Eukaryotic type KH-domain (KH-domain type I)"/>
    <property type="match status" value="1"/>
</dbReference>
<organism evidence="7 8">
    <name type="scientific">Thecamonas trahens ATCC 50062</name>
    <dbReference type="NCBI Taxonomy" id="461836"/>
    <lineage>
        <taxon>Eukaryota</taxon>
        <taxon>Apusozoa</taxon>
        <taxon>Apusomonadida</taxon>
        <taxon>Apusomonadidae</taxon>
        <taxon>Thecamonas</taxon>
    </lineage>
</organism>
<keyword evidence="8" id="KW-1185">Reference proteome</keyword>
<dbReference type="FunFam" id="3.30.1370.10:FF:000009">
    <property type="entry name" value="RNA-binding protein PNO1"/>
    <property type="match status" value="1"/>
</dbReference>
<dbReference type="InterPro" id="IPR004087">
    <property type="entry name" value="KH_dom"/>
</dbReference>
<evidence type="ECO:0000256" key="2">
    <source>
        <dbReference type="ARBA" id="ARBA00007515"/>
    </source>
</evidence>
<dbReference type="PANTHER" id="PTHR12826:SF13">
    <property type="entry name" value="RNA-BINDING PROTEIN PNO1"/>
    <property type="match status" value="1"/>
</dbReference>
<dbReference type="Pfam" id="PF22891">
    <property type="entry name" value="KH_PNO1_2nd"/>
    <property type="match status" value="1"/>
</dbReference>
<dbReference type="GeneID" id="25562386"/>
<evidence type="ECO:0000256" key="1">
    <source>
        <dbReference type="ARBA" id="ARBA00004604"/>
    </source>
</evidence>
<dbReference type="EMBL" id="GL349442">
    <property type="protein sequence ID" value="KNC46280.1"/>
    <property type="molecule type" value="Genomic_DNA"/>
</dbReference>
<reference evidence="7 8" key="1">
    <citation type="submission" date="2010-05" db="EMBL/GenBank/DDBJ databases">
        <title>The Genome Sequence of Thecamonas trahens ATCC 50062.</title>
        <authorList>
            <consortium name="The Broad Institute Genome Sequencing Platform"/>
            <person name="Russ C."/>
            <person name="Cuomo C."/>
            <person name="Shea T."/>
            <person name="Young S.K."/>
            <person name="Zeng Q."/>
            <person name="Koehrsen M."/>
            <person name="Haas B."/>
            <person name="Borodovsky M."/>
            <person name="Guigo R."/>
            <person name="Alvarado L."/>
            <person name="Berlin A."/>
            <person name="Bochicchio J."/>
            <person name="Borenstein D."/>
            <person name="Chapman S."/>
            <person name="Chen Z."/>
            <person name="Freedman E."/>
            <person name="Gellesch M."/>
            <person name="Goldberg J."/>
            <person name="Griggs A."/>
            <person name="Gujja S."/>
            <person name="Heilman E."/>
            <person name="Heiman D."/>
            <person name="Hepburn T."/>
            <person name="Howarth C."/>
            <person name="Jen D."/>
            <person name="Larson L."/>
            <person name="Mehta T."/>
            <person name="Park D."/>
            <person name="Pearson M."/>
            <person name="Roberts A."/>
            <person name="Saif S."/>
            <person name="Shenoy N."/>
            <person name="Sisk P."/>
            <person name="Stolte C."/>
            <person name="Sykes S."/>
            <person name="Thomson T."/>
            <person name="Walk T."/>
            <person name="White J."/>
            <person name="Yandava C."/>
            <person name="Burger G."/>
            <person name="Gray M.W."/>
            <person name="Holland P.W.H."/>
            <person name="King N."/>
            <person name="Lang F.B.F."/>
            <person name="Roger A.J."/>
            <person name="Ruiz-Trillo I."/>
            <person name="Lander E."/>
            <person name="Nusbaum C."/>
        </authorList>
    </citation>
    <scope>NUCLEOTIDE SEQUENCE [LARGE SCALE GENOMIC DNA]</scope>
    <source>
        <strain evidence="7 8">ATCC 50062</strain>
    </source>
</reference>
<dbReference type="STRING" id="461836.A0A0L0D2B7"/>
<dbReference type="InterPro" id="IPR055211">
    <property type="entry name" value="KH_PNO1_2nd"/>
</dbReference>
<dbReference type="OrthoDB" id="1932641at2759"/>
<evidence type="ECO:0000259" key="6">
    <source>
        <dbReference type="SMART" id="SM00322"/>
    </source>
</evidence>
<feature type="domain" description="K Homology" evidence="6">
    <location>
        <begin position="147"/>
        <end position="220"/>
    </location>
</feature>
<evidence type="ECO:0000256" key="3">
    <source>
        <dbReference type="ARBA" id="ARBA00022884"/>
    </source>
</evidence>
<gene>
    <name evidence="7" type="ORF">AMSG_02733</name>
</gene>
<dbReference type="OMA" id="TPLRNNW"/>
<dbReference type="eggNOG" id="KOG3273">
    <property type="taxonomic scope" value="Eukaryota"/>
</dbReference>
<dbReference type="CDD" id="cd22391">
    <property type="entry name" value="KH-I_PNO1_rpt1"/>
    <property type="match status" value="1"/>
</dbReference>
<dbReference type="GO" id="GO:0003723">
    <property type="term" value="F:RNA binding"/>
    <property type="evidence" value="ECO:0007669"/>
    <property type="project" value="UniProtKB-KW"/>
</dbReference>
<feature type="compositionally biased region" description="Acidic residues" evidence="5">
    <location>
        <begin position="1"/>
        <end position="16"/>
    </location>
</feature>
<keyword evidence="3" id="KW-0694">RNA-binding</keyword>
<feature type="compositionally biased region" description="Acidic residues" evidence="5">
    <location>
        <begin position="30"/>
        <end position="39"/>
    </location>
</feature>
<dbReference type="SMART" id="SM00322">
    <property type="entry name" value="KH"/>
    <property type="match status" value="1"/>
</dbReference>
<feature type="region of interest" description="Disordered" evidence="5">
    <location>
        <begin position="1"/>
        <end position="54"/>
    </location>
</feature>
<sequence>MADDDMMLMQMEDEEGTTFGAEELAAAGEAGEDDDELEPLENVGTGNLPEFTPVDPTSLIEVEEVRRLPVPPHRYTPLKQNWEHIVDPIVNVLGLAIQMNVKARKIEIQNCEYTTDSSALQRAADFVKAFLLGFDLDDAMALLRLDDLYVDSFEIDDVKRLQGNHRSRAIGRICGAQGKTKHTIENALRVRIVVADSKIHILGAFTNIKLARRAVCSLIMGTPPGKVYGQLRSASARLATRY</sequence>
<comment type="subcellular location">
    <subcellularLocation>
        <location evidence="1">Nucleus</location>
        <location evidence="1">Nucleolus</location>
    </subcellularLocation>
</comment>
<dbReference type="GO" id="GO:0005730">
    <property type="term" value="C:nucleolus"/>
    <property type="evidence" value="ECO:0007669"/>
    <property type="project" value="UniProtKB-SubCell"/>
</dbReference>
<name>A0A0L0D2B7_THETB</name>
<proteinExistence type="inferred from homology"/>
<dbReference type="CDD" id="cd22392">
    <property type="entry name" value="KH-I_PNO1_rpt2"/>
    <property type="match status" value="1"/>
</dbReference>
<evidence type="ECO:0000256" key="4">
    <source>
        <dbReference type="ARBA" id="ARBA00023242"/>
    </source>
</evidence>
<feature type="compositionally biased region" description="Low complexity" evidence="5">
    <location>
        <begin position="20"/>
        <end position="29"/>
    </location>
</feature>
<dbReference type="InterPro" id="IPR055212">
    <property type="entry name" value="KH-I_PNO1_first"/>
</dbReference>
<comment type="similarity">
    <text evidence="2">Belongs to the PNO1 family.</text>
</comment>
<evidence type="ECO:0000256" key="5">
    <source>
        <dbReference type="SAM" id="MobiDB-lite"/>
    </source>
</evidence>
<accession>A0A0L0D2B7</accession>
<dbReference type="Proteomes" id="UP000054408">
    <property type="component" value="Unassembled WGS sequence"/>
</dbReference>
<dbReference type="AlphaFoldDB" id="A0A0L0D2B7"/>
<dbReference type="PANTHER" id="PTHR12826">
    <property type="entry name" value="RIBONUCLEASE Y"/>
    <property type="match status" value="1"/>
</dbReference>
<dbReference type="RefSeq" id="XP_013760574.1">
    <property type="nucleotide sequence ID" value="XM_013905120.1"/>
</dbReference>
<dbReference type="InterPro" id="IPR036612">
    <property type="entry name" value="KH_dom_type_1_sf"/>
</dbReference>
<protein>
    <submittedName>
        <fullName evidence="7">Pre-rRNA-processing protein PNO1</fullName>
    </submittedName>
</protein>
<evidence type="ECO:0000313" key="8">
    <source>
        <dbReference type="Proteomes" id="UP000054408"/>
    </source>
</evidence>
<dbReference type="Gene3D" id="3.30.1370.10">
    <property type="entry name" value="K Homology domain, type 1"/>
    <property type="match status" value="1"/>
</dbReference>
<keyword evidence="4" id="KW-0539">Nucleus</keyword>